<comment type="subcellular location">
    <subcellularLocation>
        <location evidence="5">Nucleus</location>
    </subcellularLocation>
</comment>
<evidence type="ECO:0000256" key="1">
    <source>
        <dbReference type="ARBA" id="ARBA00023015"/>
    </source>
</evidence>
<keyword evidence="2 5" id="KW-0238">DNA-binding</keyword>
<name>A0AAE0IJ30_9PEZI</name>
<dbReference type="GO" id="GO:0045895">
    <property type="term" value="P:positive regulation of mating-type specific transcription, DNA-templated"/>
    <property type="evidence" value="ECO:0007669"/>
    <property type="project" value="InterPro"/>
</dbReference>
<keyword evidence="1 5" id="KW-0805">Transcription regulation</keyword>
<comment type="similarity">
    <text evidence="5">Belongs to the MATALPHA1 family.</text>
</comment>
<proteinExistence type="inferred from homology"/>
<reference evidence="8" key="2">
    <citation type="submission" date="2023-06" db="EMBL/GenBank/DDBJ databases">
        <authorList>
            <consortium name="Lawrence Berkeley National Laboratory"/>
            <person name="Haridas S."/>
            <person name="Hensen N."/>
            <person name="Bonometti L."/>
            <person name="Westerberg I."/>
            <person name="Brannstrom I.O."/>
            <person name="Guillou S."/>
            <person name="Cros-Aarteil S."/>
            <person name="Calhoun S."/>
            <person name="Kuo A."/>
            <person name="Mondo S."/>
            <person name="Pangilinan J."/>
            <person name="Riley R."/>
            <person name="Labutti K."/>
            <person name="Andreopoulos B."/>
            <person name="Lipzen A."/>
            <person name="Chen C."/>
            <person name="Yanf M."/>
            <person name="Daum C."/>
            <person name="Ng V."/>
            <person name="Clum A."/>
            <person name="Steindorff A."/>
            <person name="Ohm R."/>
            <person name="Martin F."/>
            <person name="Silar P."/>
            <person name="Natvig D."/>
            <person name="Lalanne C."/>
            <person name="Gautier V."/>
            <person name="Ament-Velasquez S.L."/>
            <person name="Kruys A."/>
            <person name="Hutchinson M.I."/>
            <person name="Powell A.J."/>
            <person name="Barry K."/>
            <person name="Miller A.N."/>
            <person name="Grigoriev I.V."/>
            <person name="Debuchy R."/>
            <person name="Gladieux P."/>
            <person name="Thoren M.H."/>
            <person name="Johannesson H."/>
        </authorList>
    </citation>
    <scope>NUCLEOTIDE SEQUENCE</scope>
    <source>
        <strain evidence="8">CBS 118394</strain>
    </source>
</reference>
<dbReference type="GO" id="GO:0005634">
    <property type="term" value="C:nucleus"/>
    <property type="evidence" value="ECO:0007669"/>
    <property type="project" value="UniProtKB-SubCell"/>
</dbReference>
<dbReference type="Pfam" id="PF04769">
    <property type="entry name" value="MATalpha_HMGbox"/>
    <property type="match status" value="1"/>
</dbReference>
<sequence>MSSFTKSQNSDRKTDNRVSNTMSPNNGDQISAKKKVNGFMGFRAYYSSLFSQFPQRGRSPLLTKLWRQDPFHNEWDFMCAVYSTIRTSLNHENISFKDWINSASAHLGIVARDKYMAALGWQFVRSKDGTNTLFRIASPTIQNRLQPMNGLGLFKQCLSSGLPVVDPRPIVAKLSDPRFDVICMTTHPTVALGLVDRAMGVKSLVNGEPNVAMATALSVPQGLPSIGKTQVHGVNDIHELLYADLPKYAHNSNVVDTETFFALRSANIDTMLGAILVTESLEHSETCGADYTNDFVDMSLPVDGSVAGKMSQLREPTEYGNMLTPQ</sequence>
<gene>
    <name evidence="8" type="ORF">B0H66DRAFT_530052</name>
</gene>
<keyword evidence="3 5" id="KW-0804">Transcription</keyword>
<feature type="compositionally biased region" description="Polar residues" evidence="6">
    <location>
        <begin position="17"/>
        <end position="29"/>
    </location>
</feature>
<evidence type="ECO:0000259" key="7">
    <source>
        <dbReference type="PROSITE" id="PS51325"/>
    </source>
</evidence>
<dbReference type="AlphaFoldDB" id="A0AAE0IJ30"/>
<organism evidence="8 9">
    <name type="scientific">Apodospora peruviana</name>
    <dbReference type="NCBI Taxonomy" id="516989"/>
    <lineage>
        <taxon>Eukaryota</taxon>
        <taxon>Fungi</taxon>
        <taxon>Dikarya</taxon>
        <taxon>Ascomycota</taxon>
        <taxon>Pezizomycotina</taxon>
        <taxon>Sordariomycetes</taxon>
        <taxon>Sordariomycetidae</taxon>
        <taxon>Sordariales</taxon>
        <taxon>Lasiosphaeriaceae</taxon>
        <taxon>Apodospora</taxon>
    </lineage>
</organism>
<evidence type="ECO:0000256" key="3">
    <source>
        <dbReference type="ARBA" id="ARBA00023163"/>
    </source>
</evidence>
<dbReference type="EMBL" id="JAUEDM010000002">
    <property type="protein sequence ID" value="KAK3326047.1"/>
    <property type="molecule type" value="Genomic_DNA"/>
</dbReference>
<evidence type="ECO:0000256" key="5">
    <source>
        <dbReference type="RuleBase" id="RU003516"/>
    </source>
</evidence>
<feature type="domain" description="Alpha box" evidence="7">
    <location>
        <begin position="31"/>
        <end position="86"/>
    </location>
</feature>
<accession>A0AAE0IJ30</accession>
<evidence type="ECO:0000256" key="6">
    <source>
        <dbReference type="SAM" id="MobiDB-lite"/>
    </source>
</evidence>
<dbReference type="Proteomes" id="UP001283341">
    <property type="component" value="Unassembled WGS sequence"/>
</dbReference>
<dbReference type="GO" id="GO:0008301">
    <property type="term" value="F:DNA binding, bending"/>
    <property type="evidence" value="ECO:0007669"/>
    <property type="project" value="InterPro"/>
</dbReference>
<dbReference type="InterPro" id="IPR006856">
    <property type="entry name" value="MATalpha_HMGbox"/>
</dbReference>
<dbReference type="PROSITE" id="PS51325">
    <property type="entry name" value="ALPHA_BOX"/>
    <property type="match status" value="1"/>
</dbReference>
<keyword evidence="4 5" id="KW-0539">Nucleus</keyword>
<reference evidence="8" key="1">
    <citation type="journal article" date="2023" name="Mol. Phylogenet. Evol.">
        <title>Genome-scale phylogeny and comparative genomics of the fungal order Sordariales.</title>
        <authorList>
            <person name="Hensen N."/>
            <person name="Bonometti L."/>
            <person name="Westerberg I."/>
            <person name="Brannstrom I.O."/>
            <person name="Guillou S."/>
            <person name="Cros-Aarteil S."/>
            <person name="Calhoun S."/>
            <person name="Haridas S."/>
            <person name="Kuo A."/>
            <person name="Mondo S."/>
            <person name="Pangilinan J."/>
            <person name="Riley R."/>
            <person name="LaButti K."/>
            <person name="Andreopoulos B."/>
            <person name="Lipzen A."/>
            <person name="Chen C."/>
            <person name="Yan M."/>
            <person name="Daum C."/>
            <person name="Ng V."/>
            <person name="Clum A."/>
            <person name="Steindorff A."/>
            <person name="Ohm R.A."/>
            <person name="Martin F."/>
            <person name="Silar P."/>
            <person name="Natvig D.O."/>
            <person name="Lalanne C."/>
            <person name="Gautier V."/>
            <person name="Ament-Velasquez S.L."/>
            <person name="Kruys A."/>
            <person name="Hutchinson M.I."/>
            <person name="Powell A.J."/>
            <person name="Barry K."/>
            <person name="Miller A.N."/>
            <person name="Grigoriev I.V."/>
            <person name="Debuchy R."/>
            <person name="Gladieux P."/>
            <person name="Hiltunen Thoren M."/>
            <person name="Johannesson H."/>
        </authorList>
    </citation>
    <scope>NUCLEOTIDE SEQUENCE</scope>
    <source>
        <strain evidence="8">CBS 118394</strain>
    </source>
</reference>
<protein>
    <submittedName>
        <fullName evidence="8">Mat sexual cell fertilization-promoting factor</fullName>
    </submittedName>
</protein>
<keyword evidence="9" id="KW-1185">Reference proteome</keyword>
<evidence type="ECO:0000313" key="8">
    <source>
        <dbReference type="EMBL" id="KAK3326047.1"/>
    </source>
</evidence>
<evidence type="ECO:0000256" key="2">
    <source>
        <dbReference type="ARBA" id="ARBA00023125"/>
    </source>
</evidence>
<feature type="region of interest" description="Disordered" evidence="6">
    <location>
        <begin position="1"/>
        <end position="32"/>
    </location>
</feature>
<comment type="caution">
    <text evidence="8">The sequence shown here is derived from an EMBL/GenBank/DDBJ whole genome shotgun (WGS) entry which is preliminary data.</text>
</comment>
<evidence type="ECO:0000313" key="9">
    <source>
        <dbReference type="Proteomes" id="UP001283341"/>
    </source>
</evidence>
<evidence type="ECO:0000256" key="4">
    <source>
        <dbReference type="ARBA" id="ARBA00023242"/>
    </source>
</evidence>